<comment type="caution">
    <text evidence="2">The sequence shown here is derived from an EMBL/GenBank/DDBJ whole genome shotgun (WGS) entry which is preliminary data.</text>
</comment>
<evidence type="ECO:0000313" key="2">
    <source>
        <dbReference type="EMBL" id="KEI70597.1"/>
    </source>
</evidence>
<dbReference type="EMBL" id="JOJP01000001">
    <property type="protein sequence ID" value="KEI70597.1"/>
    <property type="molecule type" value="Genomic_DNA"/>
</dbReference>
<keyword evidence="3" id="KW-1185">Reference proteome</keyword>
<evidence type="ECO:0000256" key="1">
    <source>
        <dbReference type="SAM" id="MobiDB-lite"/>
    </source>
</evidence>
<dbReference type="RefSeq" id="WP_020580811.1">
    <property type="nucleotide sequence ID" value="NZ_JOJP01000001.1"/>
</dbReference>
<dbReference type="Proteomes" id="UP000027997">
    <property type="component" value="Unassembled WGS sequence"/>
</dbReference>
<feature type="compositionally biased region" description="Basic residues" evidence="1">
    <location>
        <begin position="28"/>
        <end position="37"/>
    </location>
</feature>
<evidence type="ECO:0000313" key="3">
    <source>
        <dbReference type="Proteomes" id="UP000027997"/>
    </source>
</evidence>
<reference evidence="2 3" key="1">
    <citation type="submission" date="2014-06" db="EMBL/GenBank/DDBJ databases">
        <title>Whole Genome Sequences of Three Symbiotic Endozoicomonas Bacteria.</title>
        <authorList>
            <person name="Neave M.J."/>
            <person name="Apprill A."/>
            <person name="Voolstra C.R."/>
        </authorList>
    </citation>
    <scope>NUCLEOTIDE SEQUENCE [LARGE SCALE GENOMIC DNA]</scope>
    <source>
        <strain evidence="2 3">DSM 22380</strain>
    </source>
</reference>
<protein>
    <submittedName>
        <fullName evidence="2">Uncharacterized protein</fullName>
    </submittedName>
</protein>
<dbReference type="STRING" id="305900.GV64_07455"/>
<dbReference type="AlphaFoldDB" id="A0A081K8X1"/>
<accession>A0A081K8X1</accession>
<feature type="region of interest" description="Disordered" evidence="1">
    <location>
        <begin position="118"/>
        <end position="148"/>
    </location>
</feature>
<sequence length="499" mass="55081">MEASFSGSSRTAFDSYLDCSGDIDTGQKRRSPKKGSPYKKNVSPKKNITNDENSPVKSKSLDSRQMQTVSPKKLVFSKSTAQPVSEGVNPIDRFSSMSRFAMSAEVASDAALPVMGLKPGNQPISPETRVEELPGPSQRPRKKSHQSRLLMKEKECTGPWVKSAMRRSADSSGASFHEMLSLRPKTGAKRQLDFGGSLTNQTEPIVKRPATDSSPYKGTEAKIVKLFNLESVFEKNYSKINDLDIELQSTMYDKQTTRKLKLSDINASFDSDHDISRIKLLSSGEAIDFPFFSIVDTPGKTRSHIISTFPREMYSIDYHEIINTINLGESQPVPCECIKYTDGRHLIGQPAKRSCVASCEAMVLMDLGKGGLVDVDKIRQTNISTIDALKQDLEQAGLHCVMLNLPKDRYADTSEREKLVRRALEMLAGSGDAVVSVCAEIGSHVVMLDGLSEADDSGVGSRKPFVHIRDPFNKLRLKVDADYFFKISSSALVIHRPAS</sequence>
<feature type="compositionally biased region" description="Polar residues" evidence="1">
    <location>
        <begin position="1"/>
        <end position="12"/>
    </location>
</feature>
<proteinExistence type="predicted"/>
<organism evidence="2 3">
    <name type="scientific">Endozoicomonas elysicola</name>
    <dbReference type="NCBI Taxonomy" id="305900"/>
    <lineage>
        <taxon>Bacteria</taxon>
        <taxon>Pseudomonadati</taxon>
        <taxon>Pseudomonadota</taxon>
        <taxon>Gammaproteobacteria</taxon>
        <taxon>Oceanospirillales</taxon>
        <taxon>Endozoicomonadaceae</taxon>
        <taxon>Endozoicomonas</taxon>
    </lineage>
</organism>
<name>A0A081K8X1_9GAMM</name>
<feature type="region of interest" description="Disordered" evidence="1">
    <location>
        <begin position="1"/>
        <end position="85"/>
    </location>
</feature>
<gene>
    <name evidence="2" type="ORF">GV64_07455</name>
</gene>
<feature type="compositionally biased region" description="Polar residues" evidence="1">
    <location>
        <begin position="44"/>
        <end position="70"/>
    </location>
</feature>